<dbReference type="AlphaFoldDB" id="A0A8S0PPN5"/>
<name>A0A8S0PPN5_OLEEU</name>
<accession>A0A8S0PPN5</accession>
<feature type="region of interest" description="Disordered" evidence="1">
    <location>
        <begin position="45"/>
        <end position="81"/>
    </location>
</feature>
<proteinExistence type="predicted"/>
<dbReference type="EMBL" id="CACTIH010000166">
    <property type="protein sequence ID" value="CAA2955875.1"/>
    <property type="molecule type" value="Genomic_DNA"/>
</dbReference>
<dbReference type="Proteomes" id="UP000594638">
    <property type="component" value="Unassembled WGS sequence"/>
</dbReference>
<gene>
    <name evidence="2" type="ORF">OLEA9_A108546</name>
</gene>
<evidence type="ECO:0000313" key="3">
    <source>
        <dbReference type="Proteomes" id="UP000594638"/>
    </source>
</evidence>
<sequence length="81" mass="8753">MFAGTGSRSATFTPFRATPTAPLIQPVRESLKDGMKTVAMAASEEALQKNSITPDKNDFPSASEKAIKKKRTDGQKSKRVP</sequence>
<dbReference type="Gramene" id="OE9A108546T1">
    <property type="protein sequence ID" value="OE9A108546C1"/>
    <property type="gene ID" value="OE9A108546"/>
</dbReference>
<evidence type="ECO:0000313" key="2">
    <source>
        <dbReference type="EMBL" id="CAA2955875.1"/>
    </source>
</evidence>
<comment type="caution">
    <text evidence="2">The sequence shown here is derived from an EMBL/GenBank/DDBJ whole genome shotgun (WGS) entry which is preliminary data.</text>
</comment>
<feature type="compositionally biased region" description="Basic and acidic residues" evidence="1">
    <location>
        <begin position="72"/>
        <end position="81"/>
    </location>
</feature>
<evidence type="ECO:0000256" key="1">
    <source>
        <dbReference type="SAM" id="MobiDB-lite"/>
    </source>
</evidence>
<keyword evidence="3" id="KW-1185">Reference proteome</keyword>
<organism evidence="2 3">
    <name type="scientific">Olea europaea subsp. europaea</name>
    <dbReference type="NCBI Taxonomy" id="158383"/>
    <lineage>
        <taxon>Eukaryota</taxon>
        <taxon>Viridiplantae</taxon>
        <taxon>Streptophyta</taxon>
        <taxon>Embryophyta</taxon>
        <taxon>Tracheophyta</taxon>
        <taxon>Spermatophyta</taxon>
        <taxon>Magnoliopsida</taxon>
        <taxon>eudicotyledons</taxon>
        <taxon>Gunneridae</taxon>
        <taxon>Pentapetalae</taxon>
        <taxon>asterids</taxon>
        <taxon>lamiids</taxon>
        <taxon>Lamiales</taxon>
        <taxon>Oleaceae</taxon>
        <taxon>Oleeae</taxon>
        <taxon>Olea</taxon>
    </lineage>
</organism>
<protein>
    <submittedName>
        <fullName evidence="2">Uncharacterized protein</fullName>
    </submittedName>
</protein>
<reference evidence="2 3" key="1">
    <citation type="submission" date="2019-12" db="EMBL/GenBank/DDBJ databases">
        <authorList>
            <person name="Alioto T."/>
            <person name="Alioto T."/>
            <person name="Gomez Garrido J."/>
        </authorList>
    </citation>
    <scope>NUCLEOTIDE SEQUENCE [LARGE SCALE GENOMIC DNA]</scope>
</reference>